<reference evidence="2" key="1">
    <citation type="submission" date="2015-12" db="EMBL/GenBank/DDBJ databases">
        <title>Update maize B73 reference genome by single molecule sequencing technologies.</title>
        <authorList>
            <consortium name="Maize Genome Sequencing Project"/>
            <person name="Ware D."/>
        </authorList>
    </citation>
    <scope>NUCLEOTIDE SEQUENCE</scope>
    <source>
        <tissue evidence="2">Seedling</tissue>
    </source>
</reference>
<evidence type="ECO:0000313" key="2">
    <source>
        <dbReference type="EMBL" id="AQL05559.1"/>
    </source>
</evidence>
<organism evidence="2">
    <name type="scientific">Zea mays</name>
    <name type="common">Maize</name>
    <dbReference type="NCBI Taxonomy" id="4577"/>
    <lineage>
        <taxon>Eukaryota</taxon>
        <taxon>Viridiplantae</taxon>
        <taxon>Streptophyta</taxon>
        <taxon>Embryophyta</taxon>
        <taxon>Tracheophyta</taxon>
        <taxon>Spermatophyta</taxon>
        <taxon>Magnoliopsida</taxon>
        <taxon>Liliopsida</taxon>
        <taxon>Poales</taxon>
        <taxon>Poaceae</taxon>
        <taxon>PACMAD clade</taxon>
        <taxon>Panicoideae</taxon>
        <taxon>Andropogonodae</taxon>
        <taxon>Andropogoneae</taxon>
        <taxon>Tripsacinae</taxon>
        <taxon>Zea</taxon>
    </lineage>
</organism>
<keyword evidence="2" id="KW-0808">Transferase</keyword>
<feature type="region of interest" description="Disordered" evidence="1">
    <location>
        <begin position="54"/>
        <end position="100"/>
    </location>
</feature>
<accession>A0A1D6P6T7</accession>
<proteinExistence type="predicted"/>
<evidence type="ECO:0000256" key="1">
    <source>
        <dbReference type="SAM" id="MobiDB-lite"/>
    </source>
</evidence>
<dbReference type="EMBL" id="CM000785">
    <property type="protein sequence ID" value="AQL05559.1"/>
    <property type="molecule type" value="Genomic_DNA"/>
</dbReference>
<keyword evidence="2" id="KW-0418">Kinase</keyword>
<dbReference type="PANTHER" id="PTHR46934">
    <property type="entry name" value="MYB_DNA-BIND_3 DOMAIN-CONTAINING PROTEIN-RELATED"/>
    <property type="match status" value="1"/>
</dbReference>
<name>A0A1D6P6T7_MAIZE</name>
<feature type="compositionally biased region" description="Basic and acidic residues" evidence="1">
    <location>
        <begin position="8"/>
        <end position="21"/>
    </location>
</feature>
<dbReference type="GO" id="GO:0016301">
    <property type="term" value="F:kinase activity"/>
    <property type="evidence" value="ECO:0007669"/>
    <property type="project" value="UniProtKB-KW"/>
</dbReference>
<dbReference type="PANTHER" id="PTHR46934:SF8">
    <property type="entry name" value="OS06G0481800 PROTEIN"/>
    <property type="match status" value="1"/>
</dbReference>
<feature type="region of interest" description="Disordered" evidence="1">
    <location>
        <begin position="205"/>
        <end position="224"/>
    </location>
</feature>
<sequence>MGRGLAGEGERSIEKDLRQDRRGVLVEGWRPVPPRMFGRGSPRMNLIQAATMKKISPRSTTNKRKKRTSPKGNIAKGTMNFTSIEPSRPPVTQPCQGAATQPSQAAFTLTQPSQIAFTQPSLAAFAQPSRTAFRHPSLAAFPQPSQAAFAQPSQTIFTQPSKAAFTHPSEATFTQPSQAAFTQPSQANISQAICDEDDELRVLDPPAPTSVSKRAKNVGTGNSRTRINKRTQDRNVVEMMGRFLEMKEKQAEADERATTNANEDDFPIQTCIAIVDGMEELSDDEKVDAYDVFKDAQNRAIFMTAKDATRIKWLRKKIART</sequence>
<feature type="region of interest" description="Disordered" evidence="1">
    <location>
        <begin position="1"/>
        <end position="21"/>
    </location>
</feature>
<gene>
    <name evidence="2" type="ORF">ZEAMMB73_Zm00001d047076</name>
</gene>
<dbReference type="AlphaFoldDB" id="A0A1D6P6T7"/>
<dbReference type="ExpressionAtlas" id="A0A1D6P6T7">
    <property type="expression patterns" value="baseline and differential"/>
</dbReference>
<protein>
    <submittedName>
        <fullName evidence="2">CAI-1 autoinducer sensor kinase/phosphatase cqsS isoform 1</fullName>
    </submittedName>
</protein>